<dbReference type="Proteomes" id="UP001595526">
    <property type="component" value="Unassembled WGS sequence"/>
</dbReference>
<protein>
    <submittedName>
        <fullName evidence="1">Uncharacterized protein</fullName>
    </submittedName>
</protein>
<organism evidence="1 2">
    <name type="scientific">Parapedobacter deserti</name>
    <dbReference type="NCBI Taxonomy" id="1912957"/>
    <lineage>
        <taxon>Bacteria</taxon>
        <taxon>Pseudomonadati</taxon>
        <taxon>Bacteroidota</taxon>
        <taxon>Sphingobacteriia</taxon>
        <taxon>Sphingobacteriales</taxon>
        <taxon>Sphingobacteriaceae</taxon>
        <taxon>Parapedobacter</taxon>
    </lineage>
</organism>
<dbReference type="RefSeq" id="WP_379025176.1">
    <property type="nucleotide sequence ID" value="NZ_JBHRTA010000050.1"/>
</dbReference>
<name>A0ABV7JTQ0_9SPHI</name>
<proteinExistence type="predicted"/>
<reference evidence="2" key="1">
    <citation type="journal article" date="2019" name="Int. J. Syst. Evol. Microbiol.">
        <title>The Global Catalogue of Microorganisms (GCM) 10K type strain sequencing project: providing services to taxonomists for standard genome sequencing and annotation.</title>
        <authorList>
            <consortium name="The Broad Institute Genomics Platform"/>
            <consortium name="The Broad Institute Genome Sequencing Center for Infectious Disease"/>
            <person name="Wu L."/>
            <person name="Ma J."/>
        </authorList>
    </citation>
    <scope>NUCLEOTIDE SEQUENCE [LARGE SCALE GENOMIC DNA]</scope>
    <source>
        <strain evidence="2">KCTC 52416</strain>
    </source>
</reference>
<keyword evidence="2" id="KW-1185">Reference proteome</keyword>
<sequence>MVHAATGRQRPGGEADPEVERCLDCGNTQWQPGGGTSARALAPQVLRPDWDEVEAVLNGNASLGTLSKDCPD</sequence>
<gene>
    <name evidence="1" type="ORF">ACFOET_17850</name>
</gene>
<comment type="caution">
    <text evidence="1">The sequence shown here is derived from an EMBL/GenBank/DDBJ whole genome shotgun (WGS) entry which is preliminary data.</text>
</comment>
<evidence type="ECO:0000313" key="1">
    <source>
        <dbReference type="EMBL" id="MFC3199491.1"/>
    </source>
</evidence>
<dbReference type="EMBL" id="JBHRTA010000050">
    <property type="protein sequence ID" value="MFC3199491.1"/>
    <property type="molecule type" value="Genomic_DNA"/>
</dbReference>
<evidence type="ECO:0000313" key="2">
    <source>
        <dbReference type="Proteomes" id="UP001595526"/>
    </source>
</evidence>
<accession>A0ABV7JTQ0</accession>